<keyword evidence="10" id="KW-0175">Coiled coil</keyword>
<feature type="compositionally biased region" description="Gly residues" evidence="11">
    <location>
        <begin position="258"/>
        <end position="270"/>
    </location>
</feature>
<evidence type="ECO:0000256" key="10">
    <source>
        <dbReference type="SAM" id="Coils"/>
    </source>
</evidence>
<dbReference type="InterPro" id="IPR013087">
    <property type="entry name" value="Znf_C2H2_type"/>
</dbReference>
<dbReference type="Pfam" id="PF13912">
    <property type="entry name" value="zf-C2H2_6"/>
    <property type="match status" value="2"/>
</dbReference>
<dbReference type="GO" id="GO:0005524">
    <property type="term" value="F:ATP binding"/>
    <property type="evidence" value="ECO:0007669"/>
    <property type="project" value="UniProtKB-KW"/>
</dbReference>
<evidence type="ECO:0000256" key="3">
    <source>
        <dbReference type="ARBA" id="ARBA00022679"/>
    </source>
</evidence>
<feature type="compositionally biased region" description="Acidic residues" evidence="11">
    <location>
        <begin position="1141"/>
        <end position="1164"/>
    </location>
</feature>
<feature type="domain" description="C2H2-type" evidence="13">
    <location>
        <begin position="2461"/>
        <end position="2484"/>
    </location>
</feature>
<feature type="region of interest" description="Disordered" evidence="11">
    <location>
        <begin position="442"/>
        <end position="472"/>
    </location>
</feature>
<dbReference type="Pfam" id="PF00069">
    <property type="entry name" value="Pkinase"/>
    <property type="match status" value="1"/>
</dbReference>
<dbReference type="Gene3D" id="3.30.160.60">
    <property type="entry name" value="Classic Zinc Finger"/>
    <property type="match status" value="1"/>
</dbReference>
<name>A0A1I8IH56_9PLAT</name>
<evidence type="ECO:0000256" key="9">
    <source>
        <dbReference type="PROSITE-ProRule" id="PRU00042"/>
    </source>
</evidence>
<organism evidence="14 15">
    <name type="scientific">Macrostomum lignano</name>
    <dbReference type="NCBI Taxonomy" id="282301"/>
    <lineage>
        <taxon>Eukaryota</taxon>
        <taxon>Metazoa</taxon>
        <taxon>Spiralia</taxon>
        <taxon>Lophotrochozoa</taxon>
        <taxon>Platyhelminthes</taxon>
        <taxon>Rhabditophora</taxon>
        <taxon>Macrostomorpha</taxon>
        <taxon>Macrostomida</taxon>
        <taxon>Macrostomidae</taxon>
        <taxon>Macrostomum</taxon>
    </lineage>
</organism>
<feature type="region of interest" description="Disordered" evidence="11">
    <location>
        <begin position="2311"/>
        <end position="2459"/>
    </location>
</feature>
<dbReference type="EC" id="2.7.11.1" evidence="1"/>
<feature type="compositionally biased region" description="Low complexity" evidence="11">
    <location>
        <begin position="413"/>
        <end position="423"/>
    </location>
</feature>
<evidence type="ECO:0000256" key="8">
    <source>
        <dbReference type="ARBA" id="ARBA00048679"/>
    </source>
</evidence>
<dbReference type="GO" id="GO:0008270">
    <property type="term" value="F:zinc ion binding"/>
    <property type="evidence" value="ECO:0007669"/>
    <property type="project" value="UniProtKB-KW"/>
</dbReference>
<dbReference type="PANTHER" id="PTHR44899:SF8">
    <property type="entry name" value="NIMA-RELATED KINASE 11"/>
    <property type="match status" value="1"/>
</dbReference>
<evidence type="ECO:0000256" key="2">
    <source>
        <dbReference type="ARBA" id="ARBA00022527"/>
    </source>
</evidence>
<evidence type="ECO:0000256" key="4">
    <source>
        <dbReference type="ARBA" id="ARBA00022741"/>
    </source>
</evidence>
<sequence length="2633" mass="282938">LLPSCSATGTISDRSYSEWSGPLRLNDSVSSQGVNASTADGLRSEFECLNACTREDGCAAARTSMPTSLGGFACQLVLVNDTSKAPGPSGSHADRLVHAGRGWKLWVRDDLDELLRLRRFANGTFEFRASSTGRNGSIQQAVINVTGCYRIEAAGAAGGANSFKGQASGRGALVAGSFNLTAGTRLSIVVGQAGGPPTSAEAGAGGGGGSFVYRTEGEQQLLLSAGGGGGASQWAAGRPGLSGANGGDSYGQNPDNKGLGGSGGQPGNSGTGSSSSFNGGCGAGWLGRAPKRLNAGYGDSGGDRSVGFVGGAAGSGGDGGDGGFGGGGGGGSSAGAAGAGGGFSGGGAGVGGKHAGGGGGSFCGGGAGCSGSDGDNSASEQGRVAAIHQMEKSLVDSEMNSAKDDQPNDLTQKRQAQQQRSRSFGGAASSLVGLLAQRRPRLFSKKSSRSSSTTASPVKRQSQPRPQPIPVPNQIVVSELRVDSDGEEFEVTWTAFDASWPLGGVDNHQCSSSNSLPFDRRRIRSLNNLEDASSLGVVAAKKPQKRVDSVHEAFKRSPSSNRRNAVCLELDQQQCDSALSRFSEHAAIDSLLQLQSPGIGWFKSRARNSLSRSGISRSILSRLPMLSSGGQRRPCRAQGLMYLSNWYSIALRGGSVCEDEDGISQPRIVANRYEVVRRLGNLGLDGVAYLVRDLQADSCPLRTLKEIHVGQLSPSQLRQLLDEAEMLSQLNHLLLSTPLESFLDGEFYCSISHYWEEGDLGQVLIACKQAGRFLPESQIAAWFVQLCLAVRYLHSRGIIHRNLKSSNVFLDSGRIRIGDLCPSLLMLGHHKATTSIFYGTPHYTSPEVLRHDGVTSQCDLWSMGCILFEIGPRQYGPELLSAIDALLRPVAEDRERSASLLGSKYFGLHLNSLRNQLLASDPDICRVLARREAAARAAEARERAAEAARLEEERLLAEVRGGLGGGRRRGDGGGEDADFDGDDSDGPGGPLINQPGVQLPYSGRGGVSLTLACEADWERRMRDLLEAGSGGNRHPTGPEPLRSNSRLVGNADVPDGQDAISRCLYGGGGAGGIRGLSAASSRSNNRQWRRGQSSLHYDIGSVPLLTAATPRDGPRRVEPGTLGLGSAVANGDATVGHADNQADDEINSNSDVDVDGDDGDEDDEETAAALLPHPGADLVEQIDNLAPLPCVADSVCFTPASRAVRIEMLRRQALARLPKETFDRLAEFLREARSTAGWKEAELQDRLASMHPRLADCFLVDQLVFLEACQQEEEEEGDEPADRMLYMQQDLRSTRAEAELLRQQLLAARKELATSQRDRVYEAGEANRRECDLRAELARVRADAESSAAGASGAECELARLRAELADRERERRLREQEINEIKAAHSKQLDSLQEELATARSAIQQRAAEQATREKDLADKIRHLGDVLDSRNAELDSVKQEMQQCNSDKSDLESRHKAALAESAELRQSLSSAEHTGTEQANECLCLADRCRELALAIGEADRRIQSLTAELAAEREARSADRLRAEASQLGLDECQAKLESVIAERADAEARLAELESLLREERQGLRCYREQFERLETEASGQRSCLEEEVRTREKQRARLESKLAEAETALSRLQTEAESQSERLQDLDKSFKAFIRQVQTACDKHLEASQKSGPTLRAPKMVLDQLNKLLKSQRDRQQQLEQDLAGLRAEAGKHNSTVKQLRETAWQKDKSLQLLSADRLINYSADSRTELSRRDRALADVDNAVAEENRRWRSLQRQKRCLMSLLAVSEARAAKLRMLADTLDGQDSQTGQQQLHQRWRRLYRFRSAVLAVIAARRLRRLISVCHQSRDSRISSTLWLGESALTTTSSDFDAEQQSNNARLTAWLSSDRLASAARAAHAELSRKSQHRLDLRVAARQAAGHLIDQLDAMFPPASAAVLLSDGEPSRFLGTGVGGGGIAERLHRGALALCRRLSMAESERDRAVAELAQAEAEAVSPLWVVRSDHVTLEPALLRCFLLSERLRRETAPLEEHRALAAQLASSRDRERCQGRQLAALTARVQSLAGEDADRDRTLAEALSAVRESRDRVEATDGRERMLTERAAALESALAASGQRLAEANRDQEAVAAYADAICRLADRLVADGAIDTGVGGSGDGGPQAASDLLQSRQLLPPASAGGGTVLARCQRAVAGVCALLAGAERRTAEAQESLLAHRKMLNCGLCDHGDGFGDSQIWKCRFAAEASRLTATIMDDDLFLSSFDLPPMSDIDKLDLSGLSGGFSSSSVNGELEQLQRLLDLPMDDLHELNKFAASVDAFGANNGIDIHAGAGDGGDGDPVACAATTADAPPPPTPPPPPMPQKASSLVQLQLHRFAPPPPPPPPPLQQPPVSRPPTTKGHQVIWFDQPDVCHDEPQPALPPAERMPRSLPETGSTPTIIIGQASQQPAAPAPPPPPPTPPPPPPPPQPESPSPPQPQQVFACSTCFRSYQSRSALREHREAAHICALRHALVRHLETQHCRMTSRGLCLPFACDLCGRDFPSADALLRHRRRAPVCSVAATCPVCLHKFLNSGALARHRADCQKKLDKVSTPTAPLPAKLKCQVCKLLLPNPDAYRFHMHYNKCRDSASALATAGAVKRDRPADLAFMRKLN</sequence>
<feature type="compositionally biased region" description="Acidic residues" evidence="11">
    <location>
        <begin position="973"/>
        <end position="985"/>
    </location>
</feature>
<keyword evidence="5" id="KW-0418">Kinase</keyword>
<feature type="domain" description="Protein kinase" evidence="12">
    <location>
        <begin position="673"/>
        <end position="955"/>
    </location>
</feature>
<dbReference type="SMART" id="SM00355">
    <property type="entry name" value="ZnF_C2H2"/>
    <property type="match status" value="4"/>
</dbReference>
<keyword evidence="9" id="KW-0479">Metal-binding</keyword>
<feature type="compositionally biased region" description="Low complexity" evidence="11">
    <location>
        <begin position="2319"/>
        <end position="2329"/>
    </location>
</feature>
<dbReference type="SUPFAM" id="SSF56112">
    <property type="entry name" value="Protein kinase-like (PK-like)"/>
    <property type="match status" value="1"/>
</dbReference>
<keyword evidence="3" id="KW-0808">Transferase</keyword>
<keyword evidence="2" id="KW-0723">Serine/threonine-protein kinase</keyword>
<accession>A0A1I8IH56</accession>
<evidence type="ECO:0000256" key="6">
    <source>
        <dbReference type="ARBA" id="ARBA00022840"/>
    </source>
</evidence>
<evidence type="ECO:0000259" key="12">
    <source>
        <dbReference type="PROSITE" id="PS50011"/>
    </source>
</evidence>
<feature type="region of interest" description="Disordered" evidence="11">
    <location>
        <begin position="1106"/>
        <end position="1164"/>
    </location>
</feature>
<keyword evidence="9" id="KW-0863">Zinc-finger</keyword>
<evidence type="ECO:0000256" key="5">
    <source>
        <dbReference type="ARBA" id="ARBA00022777"/>
    </source>
</evidence>
<feature type="region of interest" description="Disordered" evidence="11">
    <location>
        <begin position="1442"/>
        <end position="1475"/>
    </location>
</feature>
<reference evidence="15" key="1">
    <citation type="submission" date="2016-11" db="UniProtKB">
        <authorList>
            <consortium name="WormBaseParasite"/>
        </authorList>
    </citation>
    <scope>IDENTIFICATION</scope>
</reference>
<feature type="compositionally biased region" description="Pro residues" evidence="11">
    <location>
        <begin position="2430"/>
        <end position="2457"/>
    </location>
</feature>
<protein>
    <recommendedName>
        <fullName evidence="1">non-specific serine/threonine protein kinase</fullName>
        <ecNumber evidence="1">2.7.11.1</ecNumber>
    </recommendedName>
</protein>
<feature type="region of interest" description="Disordered" evidence="11">
    <location>
        <begin position="962"/>
        <end position="1000"/>
    </location>
</feature>
<evidence type="ECO:0000313" key="14">
    <source>
        <dbReference type="Proteomes" id="UP000095280"/>
    </source>
</evidence>
<keyword evidence="4" id="KW-0547">Nucleotide-binding</keyword>
<feature type="region of interest" description="Disordered" evidence="11">
    <location>
        <begin position="395"/>
        <end position="428"/>
    </location>
</feature>
<feature type="coiled-coil region" evidence="10">
    <location>
        <begin position="1668"/>
        <end position="1695"/>
    </location>
</feature>
<dbReference type="Gene3D" id="1.10.510.10">
    <property type="entry name" value="Transferase(Phosphotransferase) domain 1"/>
    <property type="match status" value="1"/>
</dbReference>
<dbReference type="PANTHER" id="PTHR44899">
    <property type="entry name" value="CAMK FAMILY PROTEIN KINASE"/>
    <property type="match status" value="1"/>
</dbReference>
<evidence type="ECO:0000259" key="13">
    <source>
        <dbReference type="PROSITE" id="PS50157"/>
    </source>
</evidence>
<evidence type="ECO:0000256" key="7">
    <source>
        <dbReference type="ARBA" id="ARBA00047899"/>
    </source>
</evidence>
<proteinExistence type="predicted"/>
<dbReference type="Gene3D" id="3.30.200.20">
    <property type="entry name" value="Phosphorylase Kinase, domain 1"/>
    <property type="match status" value="1"/>
</dbReference>
<feature type="coiled-coil region" evidence="10">
    <location>
        <begin position="1499"/>
        <end position="1635"/>
    </location>
</feature>
<feature type="region of interest" description="Disordered" evidence="11">
    <location>
        <begin position="223"/>
        <end position="276"/>
    </location>
</feature>
<dbReference type="PROSITE" id="PS50011">
    <property type="entry name" value="PROTEIN_KINASE_DOM"/>
    <property type="match status" value="1"/>
</dbReference>
<dbReference type="InterPro" id="IPR051131">
    <property type="entry name" value="NEK_Ser/Thr_kinase_NIMA"/>
</dbReference>
<feature type="compositionally biased region" description="Low complexity" evidence="11">
    <location>
        <begin position="449"/>
        <end position="464"/>
    </location>
</feature>
<keyword evidence="6" id="KW-0067">ATP-binding</keyword>
<keyword evidence="9" id="KW-0862">Zinc</keyword>
<dbReference type="Proteomes" id="UP000095280">
    <property type="component" value="Unplaced"/>
</dbReference>
<feature type="compositionally biased region" description="Pro residues" evidence="11">
    <location>
        <begin position="2357"/>
        <end position="2374"/>
    </location>
</feature>
<evidence type="ECO:0000313" key="15">
    <source>
        <dbReference type="WBParaSite" id="maker-uti_cns_0012608-snap-gene-0.3-mRNA-1"/>
    </source>
</evidence>
<dbReference type="PRINTS" id="PR01217">
    <property type="entry name" value="PRICHEXTENSN"/>
</dbReference>
<feature type="compositionally biased region" description="Pro residues" evidence="11">
    <location>
        <begin position="2330"/>
        <end position="2342"/>
    </location>
</feature>
<dbReference type="WBParaSite" id="maker-uti_cns_0012608-snap-gene-0.3-mRNA-1">
    <property type="protein sequence ID" value="maker-uti_cns_0012608-snap-gene-0.3-mRNA-1"/>
    <property type="gene ID" value="maker-uti_cns_0012608-snap-gene-0.3"/>
</dbReference>
<dbReference type="InterPro" id="IPR000719">
    <property type="entry name" value="Prot_kinase_dom"/>
</dbReference>
<dbReference type="InterPro" id="IPR011009">
    <property type="entry name" value="Kinase-like_dom_sf"/>
</dbReference>
<dbReference type="PROSITE" id="PS00028">
    <property type="entry name" value="ZINC_FINGER_C2H2_1"/>
    <property type="match status" value="1"/>
</dbReference>
<comment type="catalytic activity">
    <reaction evidence="7">
        <text>L-threonyl-[protein] + ATP = O-phospho-L-threonyl-[protein] + ADP + H(+)</text>
        <dbReference type="Rhea" id="RHEA:46608"/>
        <dbReference type="Rhea" id="RHEA-COMP:11060"/>
        <dbReference type="Rhea" id="RHEA-COMP:11605"/>
        <dbReference type="ChEBI" id="CHEBI:15378"/>
        <dbReference type="ChEBI" id="CHEBI:30013"/>
        <dbReference type="ChEBI" id="CHEBI:30616"/>
        <dbReference type="ChEBI" id="CHEBI:61977"/>
        <dbReference type="ChEBI" id="CHEBI:456216"/>
        <dbReference type="EC" id="2.7.11.1"/>
    </reaction>
</comment>
<evidence type="ECO:0000256" key="1">
    <source>
        <dbReference type="ARBA" id="ARBA00012513"/>
    </source>
</evidence>
<feature type="compositionally biased region" description="Basic and acidic residues" evidence="11">
    <location>
        <begin position="395"/>
        <end position="406"/>
    </location>
</feature>
<evidence type="ECO:0000256" key="11">
    <source>
        <dbReference type="SAM" id="MobiDB-lite"/>
    </source>
</evidence>
<comment type="catalytic activity">
    <reaction evidence="8">
        <text>L-seryl-[protein] + ATP = O-phospho-L-seryl-[protein] + ADP + H(+)</text>
        <dbReference type="Rhea" id="RHEA:17989"/>
        <dbReference type="Rhea" id="RHEA-COMP:9863"/>
        <dbReference type="Rhea" id="RHEA-COMP:11604"/>
        <dbReference type="ChEBI" id="CHEBI:15378"/>
        <dbReference type="ChEBI" id="CHEBI:29999"/>
        <dbReference type="ChEBI" id="CHEBI:30616"/>
        <dbReference type="ChEBI" id="CHEBI:83421"/>
        <dbReference type="ChEBI" id="CHEBI:456216"/>
        <dbReference type="EC" id="2.7.11.1"/>
    </reaction>
</comment>
<feature type="region of interest" description="Disordered" evidence="11">
    <location>
        <begin position="1026"/>
        <end position="1053"/>
    </location>
</feature>
<feature type="coiled-coil region" evidence="10">
    <location>
        <begin position="1291"/>
        <end position="1318"/>
    </location>
</feature>
<dbReference type="GO" id="GO:0004674">
    <property type="term" value="F:protein serine/threonine kinase activity"/>
    <property type="evidence" value="ECO:0007669"/>
    <property type="project" value="UniProtKB-KW"/>
</dbReference>
<dbReference type="PROSITE" id="PS50157">
    <property type="entry name" value="ZINC_FINGER_C2H2_2"/>
    <property type="match status" value="2"/>
</dbReference>
<feature type="domain" description="C2H2-type" evidence="13">
    <location>
        <begin position="2512"/>
        <end position="2532"/>
    </location>
</feature>
<keyword evidence="14" id="KW-1185">Reference proteome</keyword>